<dbReference type="OMA" id="KNHHAGN"/>
<accession>A0A813J6Q6</accession>
<keyword evidence="3" id="KW-0106">Calcium</keyword>
<evidence type="ECO:0000313" key="7">
    <source>
        <dbReference type="Proteomes" id="UP000626109"/>
    </source>
</evidence>
<dbReference type="AlphaFoldDB" id="A0A813J6Q6"/>
<dbReference type="OrthoDB" id="425778at2759"/>
<dbReference type="Proteomes" id="UP000626109">
    <property type="component" value="Unassembled WGS sequence"/>
</dbReference>
<dbReference type="PANTHER" id="PTHR34524">
    <property type="entry name" value="CALCYPHOSIN"/>
    <property type="match status" value="1"/>
</dbReference>
<sequence>MSFVQNLNNLEEIILSKIQQKVTCRSTEENFMSKAFKYHDLTDSGWVGFEKFKKTLMQFVAGINDQDLGAIFDRYAQDGMLPYRQFCAEFVSGYRRQGGFEFASQEEEKGGQDGQYYEAAEDTLLRMKDYLYDNGPMCITNLAAAFRDADPQNLRSMHLEHFHMVLSEFFHETPCQVSDQQLEAIFDLFRQPHAPDQMAYDEFFLALKDELSPQRRSVIRQAFRRLDTGSEGLVDISKIISSFNANRHPQVSDGSRRPEAVLDEFATTLQEHIGFRRGMRSYPSNLIAWEEFEDYYQTVCGCFISDEQFCTTLEKVWDLNKVPNASVESRAALARPAAGTPAKSRAGLHHWQTNTLTTSATHHKVDVHTRIDDVLLRARTQIANKGLRAAVSVIQNFYAADDDVDDQLDVYEFRQSCQKSGIAFRDAEESSIFQACGAAANSGKLVIPKFLDLLHGELGAERRSLVERAFVRLGGDPSDPSTGVSPTSLKDNFAAQAHPLVVRGQLQAGFVLAEFLDSFSLLVHVTGGCENGMVSFADFLAYYKVVSSTVGNDTLFDLILQRVWDLPAQAQTGPKDAWGEVPPSPRRSQRADQQAQSPMERRKPPAHTGPSAYSRGLAFPPDASAQAPEAPVESHRRFSRSDVSGLPAHSPITKSSIVFNATGSGLDAVINRLRRSVGLRGLKGWMGLVRKFQEYDYRKNGTVMRLDWQRMNKILGLGLSPEEQDLMFKVLSASRKGAAMDYLETLRLLRDADTPPDREQAVEKLYQALQTDDGLVLAETLKSRFDAKSSPQCLLRRKDQMQADQEFVDVVDFFARGGAFDAQQFKDFFSMASAVHEDDDEFRLMTSRAFGVY</sequence>
<reference evidence="6" key="1">
    <citation type="submission" date="2021-02" db="EMBL/GenBank/DDBJ databases">
        <authorList>
            <person name="Dougan E. K."/>
            <person name="Rhodes N."/>
            <person name="Thang M."/>
            <person name="Chan C."/>
        </authorList>
    </citation>
    <scope>NUCLEOTIDE SEQUENCE</scope>
</reference>
<evidence type="ECO:0000256" key="4">
    <source>
        <dbReference type="SAM" id="MobiDB-lite"/>
    </source>
</evidence>
<dbReference type="SUPFAM" id="SSF47473">
    <property type="entry name" value="EF-hand"/>
    <property type="match status" value="2"/>
</dbReference>
<feature type="region of interest" description="Disordered" evidence="4">
    <location>
        <begin position="571"/>
        <end position="647"/>
    </location>
</feature>
<dbReference type="PANTHER" id="PTHR34524:SF6">
    <property type="entry name" value="CALCYPHOSINE LIKE"/>
    <property type="match status" value="1"/>
</dbReference>
<dbReference type="InterPro" id="IPR011992">
    <property type="entry name" value="EF-hand-dom_pair"/>
</dbReference>
<proteinExistence type="predicted"/>
<evidence type="ECO:0000256" key="1">
    <source>
        <dbReference type="ARBA" id="ARBA00022723"/>
    </source>
</evidence>
<dbReference type="GO" id="GO:0046872">
    <property type="term" value="F:metal ion binding"/>
    <property type="evidence" value="ECO:0007669"/>
    <property type="project" value="UniProtKB-KW"/>
</dbReference>
<name>A0A813J6Q6_POLGL</name>
<dbReference type="EMBL" id="CAJNNW010021358">
    <property type="protein sequence ID" value="CAE8667797.1"/>
    <property type="molecule type" value="Genomic_DNA"/>
</dbReference>
<evidence type="ECO:0000256" key="3">
    <source>
        <dbReference type="ARBA" id="ARBA00022837"/>
    </source>
</evidence>
<gene>
    <name evidence="5" type="ORF">PGLA1383_LOCUS7899</name>
    <name evidence="6" type="ORF">PGLA2088_LOCUS16715</name>
</gene>
<protein>
    <submittedName>
        <fullName evidence="6">Uncharacterized protein</fullName>
    </submittedName>
</protein>
<organism evidence="6 7">
    <name type="scientific">Polarella glacialis</name>
    <name type="common">Dinoflagellate</name>
    <dbReference type="NCBI Taxonomy" id="89957"/>
    <lineage>
        <taxon>Eukaryota</taxon>
        <taxon>Sar</taxon>
        <taxon>Alveolata</taxon>
        <taxon>Dinophyceae</taxon>
        <taxon>Suessiales</taxon>
        <taxon>Suessiaceae</taxon>
        <taxon>Polarella</taxon>
    </lineage>
</organism>
<keyword evidence="8" id="KW-1185">Reference proteome</keyword>
<dbReference type="Gene3D" id="1.10.238.10">
    <property type="entry name" value="EF-hand"/>
    <property type="match status" value="4"/>
</dbReference>
<evidence type="ECO:0000313" key="8">
    <source>
        <dbReference type="Proteomes" id="UP000654075"/>
    </source>
</evidence>
<dbReference type="EMBL" id="CAJNNV010003496">
    <property type="protein sequence ID" value="CAE8589120.1"/>
    <property type="molecule type" value="Genomic_DNA"/>
</dbReference>
<dbReference type="Proteomes" id="UP000654075">
    <property type="component" value="Unassembled WGS sequence"/>
</dbReference>
<keyword evidence="1" id="KW-0479">Metal-binding</keyword>
<evidence type="ECO:0000313" key="6">
    <source>
        <dbReference type="EMBL" id="CAE8667797.1"/>
    </source>
</evidence>
<comment type="caution">
    <text evidence="6">The sequence shown here is derived from an EMBL/GenBank/DDBJ whole genome shotgun (WGS) entry which is preliminary data.</text>
</comment>
<keyword evidence="2" id="KW-0677">Repeat</keyword>
<evidence type="ECO:0000256" key="2">
    <source>
        <dbReference type="ARBA" id="ARBA00022737"/>
    </source>
</evidence>
<evidence type="ECO:0000313" key="5">
    <source>
        <dbReference type="EMBL" id="CAE8589120.1"/>
    </source>
</evidence>
<dbReference type="InterPro" id="IPR051581">
    <property type="entry name" value="Ca-bind"/>
</dbReference>